<comment type="caution">
    <text evidence="1">The sequence shown here is derived from an EMBL/GenBank/DDBJ whole genome shotgun (WGS) entry which is preliminary data.</text>
</comment>
<dbReference type="EMBL" id="JANBUP010000690">
    <property type="protein sequence ID" value="KAJ2810517.1"/>
    <property type="molecule type" value="Genomic_DNA"/>
</dbReference>
<sequence>MLPNPDGCTVACMDLLVPGPCELLGGSLREHDYNRLKGSIEAQGFEEGSLDWYLNLRKYGTTPHAGFGMGFERFIQMVTGLDSVRDIIPFPRHTGRCQY</sequence>
<evidence type="ECO:0000313" key="1">
    <source>
        <dbReference type="EMBL" id="KAJ2810517.1"/>
    </source>
</evidence>
<reference evidence="1" key="1">
    <citation type="submission" date="2022-07" db="EMBL/GenBank/DDBJ databases">
        <title>Phylogenomic reconstructions and comparative analyses of Kickxellomycotina fungi.</title>
        <authorList>
            <person name="Reynolds N.K."/>
            <person name="Stajich J.E."/>
            <person name="Barry K."/>
            <person name="Grigoriev I.V."/>
            <person name="Crous P."/>
            <person name="Smith M.E."/>
        </authorList>
    </citation>
    <scope>NUCLEOTIDE SEQUENCE</scope>
    <source>
        <strain evidence="1">CBS 102833</strain>
    </source>
</reference>
<evidence type="ECO:0000313" key="2">
    <source>
        <dbReference type="Proteomes" id="UP001140096"/>
    </source>
</evidence>
<accession>A0ACC1LL24</accession>
<gene>
    <name evidence="1" type="ORF">H4S07_002630</name>
</gene>
<dbReference type="Proteomes" id="UP001140096">
    <property type="component" value="Unassembled WGS sequence"/>
</dbReference>
<proteinExistence type="predicted"/>
<protein>
    <submittedName>
        <fullName evidence="1">Uncharacterized protein</fullName>
    </submittedName>
</protein>
<name>A0ACC1LL24_9FUNG</name>
<keyword evidence="2" id="KW-1185">Reference proteome</keyword>
<organism evidence="1 2">
    <name type="scientific">Coemansia furcata</name>
    <dbReference type="NCBI Taxonomy" id="417177"/>
    <lineage>
        <taxon>Eukaryota</taxon>
        <taxon>Fungi</taxon>
        <taxon>Fungi incertae sedis</taxon>
        <taxon>Zoopagomycota</taxon>
        <taxon>Kickxellomycotina</taxon>
        <taxon>Kickxellomycetes</taxon>
        <taxon>Kickxellales</taxon>
        <taxon>Kickxellaceae</taxon>
        <taxon>Coemansia</taxon>
    </lineage>
</organism>